<dbReference type="Gene3D" id="3.30.460.10">
    <property type="entry name" value="Beta Polymerase, domain 2"/>
    <property type="match status" value="1"/>
</dbReference>
<keyword evidence="13" id="KW-0915">Sodium</keyword>
<dbReference type="GO" id="GO:0003887">
    <property type="term" value="F:DNA-directed DNA polymerase activity"/>
    <property type="evidence" value="ECO:0007669"/>
    <property type="project" value="UniProtKB-UniRule"/>
</dbReference>
<dbReference type="PANTHER" id="PTHR11276:SF42">
    <property type="entry name" value="DNA POLYMERASE BETA"/>
    <property type="match status" value="1"/>
</dbReference>
<dbReference type="AlphaFoldDB" id="A0AAV8YKR5"/>
<organism evidence="26 27">
    <name type="scientific">Aromia moschata</name>
    <dbReference type="NCBI Taxonomy" id="1265417"/>
    <lineage>
        <taxon>Eukaryota</taxon>
        <taxon>Metazoa</taxon>
        <taxon>Ecdysozoa</taxon>
        <taxon>Arthropoda</taxon>
        <taxon>Hexapoda</taxon>
        <taxon>Insecta</taxon>
        <taxon>Pterygota</taxon>
        <taxon>Neoptera</taxon>
        <taxon>Endopterygota</taxon>
        <taxon>Coleoptera</taxon>
        <taxon>Polyphaga</taxon>
        <taxon>Cucujiformia</taxon>
        <taxon>Chrysomeloidea</taxon>
        <taxon>Cerambycidae</taxon>
        <taxon>Cerambycinae</taxon>
        <taxon>Callichromatini</taxon>
        <taxon>Aromia</taxon>
    </lineage>
</organism>
<comment type="caution">
    <text evidence="26">The sequence shown here is derived from an EMBL/GenBank/DDBJ whole genome shotgun (WGS) entry which is preliminary data.</text>
</comment>
<keyword evidence="8" id="KW-0479">Metal-binding</keyword>
<protein>
    <recommendedName>
        <fullName evidence="23">DNA polymerase</fullName>
        <ecNumber evidence="23">2.7.7.7</ecNumber>
    </recommendedName>
</protein>
<evidence type="ECO:0000256" key="7">
    <source>
        <dbReference type="ARBA" id="ARBA00022705"/>
    </source>
</evidence>
<feature type="domain" description="Helix-hairpin-helix DNA-binding motif class 1" evidence="24">
    <location>
        <begin position="99"/>
        <end position="118"/>
    </location>
</feature>
<dbReference type="Pfam" id="PF10391">
    <property type="entry name" value="DNA_pol_lambd_f"/>
    <property type="match status" value="1"/>
</dbReference>
<evidence type="ECO:0000313" key="27">
    <source>
        <dbReference type="Proteomes" id="UP001162162"/>
    </source>
</evidence>
<keyword evidence="10" id="KW-0460">Magnesium</keyword>
<dbReference type="GO" id="GO:0006303">
    <property type="term" value="P:double-strand break repair via nonhomologous end joining"/>
    <property type="evidence" value="ECO:0007669"/>
    <property type="project" value="TreeGrafter"/>
</dbReference>
<dbReference type="InterPro" id="IPR028207">
    <property type="entry name" value="DNA_pol_B_palm_palm"/>
</dbReference>
<dbReference type="SMART" id="SM00483">
    <property type="entry name" value="POLXc"/>
    <property type="match status" value="1"/>
</dbReference>
<evidence type="ECO:0000256" key="15">
    <source>
        <dbReference type="ARBA" id="ARBA00023204"/>
    </source>
</evidence>
<evidence type="ECO:0000256" key="13">
    <source>
        <dbReference type="ARBA" id="ARBA00023053"/>
    </source>
</evidence>
<dbReference type="GO" id="GO:0005634">
    <property type="term" value="C:nucleus"/>
    <property type="evidence" value="ECO:0007669"/>
    <property type="project" value="UniProtKB-SubCell"/>
</dbReference>
<feature type="active site" description="Nucleophile; Schiff-base intermediate with DNA; for 5'-dRP lyase activity" evidence="22">
    <location>
        <position position="73"/>
    </location>
</feature>
<reference evidence="26" key="1">
    <citation type="journal article" date="2023" name="Insect Mol. Biol.">
        <title>Genome sequencing provides insights into the evolution of gene families encoding plant cell wall-degrading enzymes in longhorned beetles.</title>
        <authorList>
            <person name="Shin N.R."/>
            <person name="Okamura Y."/>
            <person name="Kirsch R."/>
            <person name="Pauchet Y."/>
        </authorList>
    </citation>
    <scope>NUCLEOTIDE SEQUENCE</scope>
    <source>
        <strain evidence="26">AMC_N1</strain>
    </source>
</reference>
<comment type="catalytic activity">
    <reaction evidence="18">
        <text>2'-deoxyribonucleotide-(2'-deoxyribose 5'-phosphate)-2'-deoxyribonucleotide-DNA = a 3'-end 2'-deoxyribonucleotide-(2,3-dehydro-2,3-deoxyribose 5'-phosphate)-DNA + a 5'-end 5'-phospho-2'-deoxyribonucleoside-DNA + H(+)</text>
        <dbReference type="Rhea" id="RHEA:66592"/>
        <dbReference type="Rhea" id="RHEA-COMP:13180"/>
        <dbReference type="Rhea" id="RHEA-COMP:16897"/>
        <dbReference type="Rhea" id="RHEA-COMP:17067"/>
        <dbReference type="ChEBI" id="CHEBI:15378"/>
        <dbReference type="ChEBI" id="CHEBI:136412"/>
        <dbReference type="ChEBI" id="CHEBI:157695"/>
        <dbReference type="ChEBI" id="CHEBI:167181"/>
        <dbReference type="EC" id="4.2.99.18"/>
    </reaction>
</comment>
<evidence type="ECO:0000256" key="16">
    <source>
        <dbReference type="ARBA" id="ARBA00023239"/>
    </source>
</evidence>
<dbReference type="GO" id="GO:0005737">
    <property type="term" value="C:cytoplasm"/>
    <property type="evidence" value="ECO:0007669"/>
    <property type="project" value="UniProtKB-SubCell"/>
</dbReference>
<dbReference type="InterPro" id="IPR022312">
    <property type="entry name" value="DNA_pol_X"/>
</dbReference>
<evidence type="ECO:0000259" key="24">
    <source>
        <dbReference type="SMART" id="SM00278"/>
    </source>
</evidence>
<feature type="domain" description="DNA-directed DNA polymerase X" evidence="25">
    <location>
        <begin position="11"/>
        <end position="274"/>
    </location>
</feature>
<dbReference type="SUPFAM" id="SSF81301">
    <property type="entry name" value="Nucleotidyltransferase"/>
    <property type="match status" value="1"/>
</dbReference>
<dbReference type="GO" id="GO:0003677">
    <property type="term" value="F:DNA binding"/>
    <property type="evidence" value="ECO:0007669"/>
    <property type="project" value="UniProtKB-UniRule"/>
</dbReference>
<comment type="function">
    <text evidence="20">Repair polymerase that plays a key role in base-excision repair. During this process, the damaged base is excised by specific DNA glycosylases, the DNA backbone is nicked at the abasic site by an apurinic/apyrimidic (AP) endonuclease, and POLB removes 5'-deoxyribose-phosphate from the preincised AP site acting as a 5'-deoxyribose-phosphate lyase (5'-dRP lyase); through its DNA polymerase activity, it adds one nucleotide to the 3' end of the arising single-nucleotide gap. Conducts 'gap-filling' DNA synthesis in a stepwise distributive fashion rather than in a processive fashion as for other DNA polymerases. It is also able to cleave sugar-phosphate bonds 3' to an intact AP site, acting as an AP lyase.</text>
</comment>
<evidence type="ECO:0000256" key="8">
    <source>
        <dbReference type="ARBA" id="ARBA00022723"/>
    </source>
</evidence>
<dbReference type="Proteomes" id="UP001162162">
    <property type="component" value="Unassembled WGS sequence"/>
</dbReference>
<dbReference type="InterPro" id="IPR043519">
    <property type="entry name" value="NT_sf"/>
</dbReference>
<evidence type="ECO:0000256" key="14">
    <source>
        <dbReference type="ARBA" id="ARBA00023125"/>
    </source>
</evidence>
<keyword evidence="9 23" id="KW-0227">DNA damage</keyword>
<evidence type="ECO:0000256" key="23">
    <source>
        <dbReference type="RuleBase" id="RU366014"/>
    </source>
</evidence>
<evidence type="ECO:0000256" key="21">
    <source>
        <dbReference type="ARBA" id="ARBA00049244"/>
    </source>
</evidence>
<evidence type="ECO:0000313" key="26">
    <source>
        <dbReference type="EMBL" id="KAJ8951147.1"/>
    </source>
</evidence>
<evidence type="ECO:0000256" key="17">
    <source>
        <dbReference type="ARBA" id="ARBA00023242"/>
    </source>
</evidence>
<sequence>MGKRKATVEGNPNHDFCEFLTELAEYEKNVNRNIHKYNVYRKASSVLATHPTRVKSGDEAKKLQGIGEKISKKIDEFLQTRKLLKLENIHSDSTNAAINTLTRVSGIGPSKAHSLVKEGIMTIEDLKKHTDKLTHHQIIGLKYFEDFEKKIPRAEIEEIEKVINKELHSLDPDYKVTICGSYRRGKAESGDIDTLITHPSLTSDKVDKKHKNHMLKNIVSTLEKCGLITETLSLGRYQGACKLDVDHPHKEAGYKVNASRPVLLLHTLFYRFRCV</sequence>
<dbReference type="Pfam" id="PF14716">
    <property type="entry name" value="HHH_8"/>
    <property type="match status" value="1"/>
</dbReference>
<evidence type="ECO:0000256" key="9">
    <source>
        <dbReference type="ARBA" id="ARBA00022763"/>
    </source>
</evidence>
<evidence type="ECO:0000256" key="10">
    <source>
        <dbReference type="ARBA" id="ARBA00022842"/>
    </source>
</evidence>
<gene>
    <name evidence="26" type="ORF">NQ318_021591</name>
</gene>
<evidence type="ECO:0000256" key="11">
    <source>
        <dbReference type="ARBA" id="ARBA00022843"/>
    </source>
</evidence>
<evidence type="ECO:0000256" key="1">
    <source>
        <dbReference type="ARBA" id="ARBA00001946"/>
    </source>
</evidence>
<evidence type="ECO:0000256" key="3">
    <source>
        <dbReference type="ARBA" id="ARBA00004496"/>
    </source>
</evidence>
<keyword evidence="16" id="KW-0456">Lyase</keyword>
<dbReference type="InterPro" id="IPR003583">
    <property type="entry name" value="Hlx-hairpin-Hlx_DNA-bd_motif"/>
</dbReference>
<evidence type="ECO:0000256" key="4">
    <source>
        <dbReference type="ARBA" id="ARBA00022481"/>
    </source>
</evidence>
<dbReference type="EMBL" id="JAPWTK010000089">
    <property type="protein sequence ID" value="KAJ8951147.1"/>
    <property type="molecule type" value="Genomic_DNA"/>
</dbReference>
<evidence type="ECO:0000256" key="5">
    <source>
        <dbReference type="ARBA" id="ARBA00022490"/>
    </source>
</evidence>
<dbReference type="SUPFAM" id="SSF47802">
    <property type="entry name" value="DNA polymerase beta, N-terminal domain-like"/>
    <property type="match status" value="1"/>
</dbReference>
<evidence type="ECO:0000256" key="2">
    <source>
        <dbReference type="ARBA" id="ARBA00004123"/>
    </source>
</evidence>
<dbReference type="PANTHER" id="PTHR11276">
    <property type="entry name" value="DNA POLYMERASE TYPE-X FAMILY MEMBER"/>
    <property type="match status" value="1"/>
</dbReference>
<keyword evidence="4" id="KW-0488">Methylation</keyword>
<evidence type="ECO:0000256" key="18">
    <source>
        <dbReference type="ARBA" id="ARBA00044632"/>
    </source>
</evidence>
<keyword evidence="27" id="KW-1185">Reference proteome</keyword>
<evidence type="ECO:0000256" key="12">
    <source>
        <dbReference type="ARBA" id="ARBA00022932"/>
    </source>
</evidence>
<comment type="catalytic activity">
    <reaction evidence="21 23">
        <text>DNA(n) + a 2'-deoxyribonucleoside 5'-triphosphate = DNA(n+1) + diphosphate</text>
        <dbReference type="Rhea" id="RHEA:22508"/>
        <dbReference type="Rhea" id="RHEA-COMP:17339"/>
        <dbReference type="Rhea" id="RHEA-COMP:17340"/>
        <dbReference type="ChEBI" id="CHEBI:33019"/>
        <dbReference type="ChEBI" id="CHEBI:61560"/>
        <dbReference type="ChEBI" id="CHEBI:173112"/>
        <dbReference type="EC" id="2.7.7.7"/>
    </reaction>
</comment>
<dbReference type="GO" id="GO:0006284">
    <property type="term" value="P:base-excision repair"/>
    <property type="evidence" value="ECO:0007669"/>
    <property type="project" value="TreeGrafter"/>
</dbReference>
<comment type="subcellular location">
    <subcellularLocation>
        <location evidence="3">Cytoplasm</location>
    </subcellularLocation>
    <subcellularLocation>
        <location evidence="2 23">Nucleus</location>
    </subcellularLocation>
</comment>
<keyword evidence="12 23" id="KW-0239">DNA-directed DNA polymerase</keyword>
<dbReference type="InterPro" id="IPR018944">
    <property type="entry name" value="DNA_pol_lambd_fingers_domain"/>
</dbReference>
<dbReference type="PRINTS" id="PR00870">
    <property type="entry name" value="DNAPOLXBETA"/>
</dbReference>
<keyword evidence="15 23" id="KW-0234">DNA repair</keyword>
<name>A0AAV8YKR5_9CUCU</name>
<dbReference type="Pfam" id="PF14792">
    <property type="entry name" value="DNA_pol_B_palm"/>
    <property type="match status" value="1"/>
</dbReference>
<evidence type="ECO:0000256" key="20">
    <source>
        <dbReference type="ARBA" id="ARBA00045548"/>
    </source>
</evidence>
<comment type="cofactor">
    <cofactor evidence="1">
        <name>Mg(2+)</name>
        <dbReference type="ChEBI" id="CHEBI:18420"/>
    </cofactor>
</comment>
<dbReference type="InterPro" id="IPR010996">
    <property type="entry name" value="HHH_MUS81"/>
</dbReference>
<keyword evidence="23" id="KW-0548">Nucleotidyltransferase</keyword>
<proteinExistence type="inferred from homology"/>
<dbReference type="GO" id="GO:0140078">
    <property type="term" value="F:class I DNA-(apurinic or apyrimidinic site) endonuclease activity"/>
    <property type="evidence" value="ECO:0007669"/>
    <property type="project" value="UniProtKB-EC"/>
</dbReference>
<keyword evidence="5" id="KW-0963">Cytoplasm</keyword>
<dbReference type="CDD" id="cd00141">
    <property type="entry name" value="NT_POLXc"/>
    <property type="match status" value="1"/>
</dbReference>
<dbReference type="InterPro" id="IPR002054">
    <property type="entry name" value="DNA-dir_DNA_pol_X"/>
</dbReference>
<dbReference type="SMART" id="SM00278">
    <property type="entry name" value="HhH1"/>
    <property type="match status" value="2"/>
</dbReference>
<keyword evidence="14" id="KW-0238">DNA-binding</keyword>
<keyword evidence="6" id="KW-0237">DNA synthesis</keyword>
<evidence type="ECO:0000256" key="19">
    <source>
        <dbReference type="ARBA" id="ARBA00044678"/>
    </source>
</evidence>
<evidence type="ECO:0000256" key="22">
    <source>
        <dbReference type="PIRSR" id="PIRSR622312-50"/>
    </source>
</evidence>
<dbReference type="SUPFAM" id="SSF81585">
    <property type="entry name" value="PsbU/PolX domain-like"/>
    <property type="match status" value="1"/>
</dbReference>
<keyword evidence="17 23" id="KW-0539">Nucleus</keyword>
<feature type="domain" description="Helix-hairpin-helix DNA-binding motif class 1" evidence="24">
    <location>
        <begin position="58"/>
        <end position="77"/>
    </location>
</feature>
<keyword evidence="23" id="KW-0808">Transferase</keyword>
<evidence type="ECO:0000256" key="6">
    <source>
        <dbReference type="ARBA" id="ARBA00022634"/>
    </source>
</evidence>
<dbReference type="InterPro" id="IPR002008">
    <property type="entry name" value="DNA_pol_X_beta-like"/>
</dbReference>
<evidence type="ECO:0000259" key="25">
    <source>
        <dbReference type="SMART" id="SM00483"/>
    </source>
</evidence>
<dbReference type="Gene3D" id="1.10.150.110">
    <property type="entry name" value="DNA polymerase beta, N-terminal domain-like"/>
    <property type="match status" value="1"/>
</dbReference>
<keyword evidence="7" id="KW-0235">DNA replication</keyword>
<accession>A0AAV8YKR5</accession>
<comment type="function">
    <text evidence="23">DNA polymerase that functions in several pathways of DNA repair. Involved in base excision repair (BER) responsible for repair of lesions that give rise to abasic (AP) sites in DNA. Also contributes to DNA double-strand break repair by non-homologous end joining and homologous recombination. Has both template-dependent and template-independent (terminal transferase) DNA polymerase activities. Has also a 5'-deoxyribose-5-phosphate lyase (dRP lyase) activity.</text>
</comment>
<comment type="catalytic activity">
    <reaction evidence="19">
        <text>a 5'-end 2'-deoxyribose-2'-deoxyribonucleotide-DNA = (2E,4S)-4-hydroxypenten-2-al-5-phosphate + a 5'-end 5'-phospho-2'-deoxyribonucleoside-DNA + H(+)</text>
        <dbReference type="Rhea" id="RHEA:76255"/>
        <dbReference type="Rhea" id="RHEA-COMP:13180"/>
        <dbReference type="Rhea" id="RHEA-COMP:18657"/>
        <dbReference type="ChEBI" id="CHEBI:15378"/>
        <dbReference type="ChEBI" id="CHEBI:136412"/>
        <dbReference type="ChEBI" id="CHEBI:195194"/>
        <dbReference type="ChEBI" id="CHEBI:195195"/>
    </reaction>
</comment>
<keyword evidence="11" id="KW-0832">Ubl conjugation</keyword>
<dbReference type="InterPro" id="IPR027421">
    <property type="entry name" value="DNA_pol_lamdba_lyase_dom_sf"/>
</dbReference>
<dbReference type="GO" id="GO:0046872">
    <property type="term" value="F:metal ion binding"/>
    <property type="evidence" value="ECO:0007669"/>
    <property type="project" value="UniProtKB-UniRule"/>
</dbReference>
<dbReference type="PRINTS" id="PR00869">
    <property type="entry name" value="DNAPOLX"/>
</dbReference>
<dbReference type="FunFam" id="1.10.150.20:FF:000026">
    <property type="entry name" value="DNA polymerase beta"/>
    <property type="match status" value="1"/>
</dbReference>
<dbReference type="Gene3D" id="1.10.150.20">
    <property type="entry name" value="5' to 3' exonuclease, C-terminal subdomain"/>
    <property type="match status" value="1"/>
</dbReference>
<dbReference type="EC" id="2.7.7.7" evidence="23"/>
<comment type="similarity">
    <text evidence="23">Belongs to the DNA polymerase type-X family.</text>
</comment>